<dbReference type="HOGENOM" id="CLU_118942_0_0_5"/>
<keyword evidence="3" id="KW-1185">Reference proteome</keyword>
<accession>B4RB05</accession>
<dbReference type="KEGG" id="pzu:PHZ_c1645"/>
<dbReference type="AlphaFoldDB" id="B4RB05"/>
<dbReference type="Proteomes" id="UP000001868">
    <property type="component" value="Chromosome"/>
</dbReference>
<dbReference type="STRING" id="450851.PHZ_c1645"/>
<evidence type="ECO:0000256" key="1">
    <source>
        <dbReference type="SAM" id="MobiDB-lite"/>
    </source>
</evidence>
<dbReference type="eggNOG" id="ENOG5033G33">
    <property type="taxonomic scope" value="Bacteria"/>
</dbReference>
<evidence type="ECO:0000313" key="3">
    <source>
        <dbReference type="Proteomes" id="UP000001868"/>
    </source>
</evidence>
<organism evidence="2 3">
    <name type="scientific">Phenylobacterium zucineum (strain HLK1)</name>
    <dbReference type="NCBI Taxonomy" id="450851"/>
    <lineage>
        <taxon>Bacteria</taxon>
        <taxon>Pseudomonadati</taxon>
        <taxon>Pseudomonadota</taxon>
        <taxon>Alphaproteobacteria</taxon>
        <taxon>Caulobacterales</taxon>
        <taxon>Caulobacteraceae</taxon>
        <taxon>Phenylobacterium</taxon>
    </lineage>
</organism>
<dbReference type="EMBL" id="CP000747">
    <property type="protein sequence ID" value="ACG78056.1"/>
    <property type="molecule type" value="Genomic_DNA"/>
</dbReference>
<feature type="region of interest" description="Disordered" evidence="1">
    <location>
        <begin position="105"/>
        <end position="150"/>
    </location>
</feature>
<dbReference type="RefSeq" id="WP_012522198.1">
    <property type="nucleotide sequence ID" value="NC_011144.1"/>
</dbReference>
<sequence>MTEMNAPRPPFRNARNAAKLLAVGAAGLVLTGCIGNPLVDAKVDPASPVAADVARLTRTNRDYPRFSEIPAPPTDLRPVGLYGREAEAVKAAGARLIAETAPETWTLGDTQAFADRARRDAGPELEPATDRDSDAFARELRERATPPPPR</sequence>
<protein>
    <recommendedName>
        <fullName evidence="4">DUF3035 domain-containing protein</fullName>
    </recommendedName>
</protein>
<proteinExistence type="predicted"/>
<evidence type="ECO:0008006" key="4">
    <source>
        <dbReference type="Google" id="ProtNLM"/>
    </source>
</evidence>
<reference evidence="2 3" key="1">
    <citation type="journal article" date="2008" name="BMC Genomics">
        <title>Complete genome of Phenylobacterium zucineum - a novel facultative intracellular bacterium isolated from human erythroleukemia cell line K562.</title>
        <authorList>
            <person name="Luo Y."/>
            <person name="Xu X."/>
            <person name="Ding Z."/>
            <person name="Liu Z."/>
            <person name="Zhang B."/>
            <person name="Yan Z."/>
            <person name="Sun J."/>
            <person name="Hu S."/>
            <person name="Hu X."/>
        </authorList>
    </citation>
    <scope>NUCLEOTIDE SEQUENCE [LARGE SCALE GENOMIC DNA]</scope>
    <source>
        <strain evidence="2 3">HLK1</strain>
    </source>
</reference>
<evidence type="ECO:0000313" key="2">
    <source>
        <dbReference type="EMBL" id="ACG78056.1"/>
    </source>
</evidence>
<feature type="compositionally biased region" description="Basic and acidic residues" evidence="1">
    <location>
        <begin position="115"/>
        <end position="144"/>
    </location>
</feature>
<name>B4RB05_PHEZH</name>
<gene>
    <name evidence="2" type="ordered locus">PHZ_c1645</name>
</gene>